<evidence type="ECO:0000256" key="1">
    <source>
        <dbReference type="SAM" id="Coils"/>
    </source>
</evidence>
<gene>
    <name evidence="2" type="ORF">PV05_11934</name>
</gene>
<dbReference type="Proteomes" id="UP000054342">
    <property type="component" value="Unassembled WGS sequence"/>
</dbReference>
<dbReference type="OrthoDB" id="10484270at2759"/>
<dbReference type="HOGENOM" id="CLU_647295_0_0_1"/>
<keyword evidence="3" id="KW-1185">Reference proteome</keyword>
<evidence type="ECO:0000313" key="3">
    <source>
        <dbReference type="Proteomes" id="UP000054342"/>
    </source>
</evidence>
<feature type="coiled-coil region" evidence="1">
    <location>
        <begin position="106"/>
        <end position="133"/>
    </location>
</feature>
<dbReference type="AlphaFoldDB" id="A0A0D2CKG6"/>
<accession>A0A0D2CKG6</accession>
<protein>
    <submittedName>
        <fullName evidence="2">Uncharacterized protein</fullName>
    </submittedName>
</protein>
<dbReference type="GeneID" id="25333842"/>
<evidence type="ECO:0000313" key="2">
    <source>
        <dbReference type="EMBL" id="KIW50337.1"/>
    </source>
</evidence>
<organism evidence="2 3">
    <name type="scientific">Exophiala xenobiotica</name>
    <dbReference type="NCBI Taxonomy" id="348802"/>
    <lineage>
        <taxon>Eukaryota</taxon>
        <taxon>Fungi</taxon>
        <taxon>Dikarya</taxon>
        <taxon>Ascomycota</taxon>
        <taxon>Pezizomycotina</taxon>
        <taxon>Eurotiomycetes</taxon>
        <taxon>Chaetothyriomycetidae</taxon>
        <taxon>Chaetothyriales</taxon>
        <taxon>Herpotrichiellaceae</taxon>
        <taxon>Exophiala</taxon>
    </lineage>
</organism>
<keyword evidence="1" id="KW-0175">Coiled coil</keyword>
<proteinExistence type="predicted"/>
<feature type="coiled-coil region" evidence="1">
    <location>
        <begin position="198"/>
        <end position="228"/>
    </location>
</feature>
<name>A0A0D2CKG6_9EURO</name>
<sequence>MNKLKLSPPGDFSTMEKTQDALEERQENVETSVKSIQITQKNLNWYLNDKAAGAQVATGLKDMAEVQLRTKAVLIQMRDIVQNSQAPGLISTEQKQKGLGKWEKVGQEVEKMLVNLEETLDLLKANQDHQKQQLYEPYEQLTRFFKKFFKRGKLRADKESSAKDRETTASPDRLFLIDERNLIATMPVIPEGDEMQDLREMMRDMDRVEELRAELEALQKNSDGYMGHAERRQEKANKFWWKLPLSNKEQLTAMKNAFYKTKETLANLKEQNDWGWLEMLALQNPEVAEEKAEEWRRFRTMLEAQCEKQDGIRVQIKAIAKLQKSDMIAGLKTVLEEFDLQTDEFDNLKEKGLAFELASTIAEDLLQKMRDITACWKVTNIDINEVPELKTKIQLLLLLEEQNPQEPQQAPFAPLWEPFSSLTL</sequence>
<dbReference type="RefSeq" id="XP_013310921.1">
    <property type="nucleotide sequence ID" value="XM_013455467.1"/>
</dbReference>
<reference evidence="2 3" key="1">
    <citation type="submission" date="2015-01" db="EMBL/GenBank/DDBJ databases">
        <title>The Genome Sequence of Exophiala xenobiotica CBS118157.</title>
        <authorList>
            <consortium name="The Broad Institute Genomics Platform"/>
            <person name="Cuomo C."/>
            <person name="de Hoog S."/>
            <person name="Gorbushina A."/>
            <person name="Stielow B."/>
            <person name="Teixiera M."/>
            <person name="Abouelleil A."/>
            <person name="Chapman S.B."/>
            <person name="Priest M."/>
            <person name="Young S.K."/>
            <person name="Wortman J."/>
            <person name="Nusbaum C."/>
            <person name="Birren B."/>
        </authorList>
    </citation>
    <scope>NUCLEOTIDE SEQUENCE [LARGE SCALE GENOMIC DNA]</scope>
    <source>
        <strain evidence="2 3">CBS 118157</strain>
    </source>
</reference>
<dbReference type="EMBL" id="KN847323">
    <property type="protein sequence ID" value="KIW50337.1"/>
    <property type="molecule type" value="Genomic_DNA"/>
</dbReference>